<keyword evidence="2" id="KW-1185">Reference proteome</keyword>
<comment type="caution">
    <text evidence="1">The sequence shown here is derived from an EMBL/GenBank/DDBJ whole genome shotgun (WGS) entry which is preliminary data.</text>
</comment>
<organism evidence="1 2">
    <name type="scientific">Drosophila rubida</name>
    <dbReference type="NCBI Taxonomy" id="30044"/>
    <lineage>
        <taxon>Eukaryota</taxon>
        <taxon>Metazoa</taxon>
        <taxon>Ecdysozoa</taxon>
        <taxon>Arthropoda</taxon>
        <taxon>Hexapoda</taxon>
        <taxon>Insecta</taxon>
        <taxon>Pterygota</taxon>
        <taxon>Neoptera</taxon>
        <taxon>Endopterygota</taxon>
        <taxon>Diptera</taxon>
        <taxon>Brachycera</taxon>
        <taxon>Muscomorpha</taxon>
        <taxon>Ephydroidea</taxon>
        <taxon>Drosophilidae</taxon>
        <taxon>Drosophila</taxon>
    </lineage>
</organism>
<evidence type="ECO:0000313" key="1">
    <source>
        <dbReference type="EMBL" id="KAH8388410.1"/>
    </source>
</evidence>
<protein>
    <submittedName>
        <fullName evidence="1">Uncharacterized protein</fullName>
    </submittedName>
</protein>
<gene>
    <name evidence="1" type="ORF">KR093_005782</name>
</gene>
<dbReference type="Proteomes" id="UP001200034">
    <property type="component" value="Unassembled WGS sequence"/>
</dbReference>
<sequence>HPSIEEVGLENLDQELQSMEKILRKADEYNDTLTKRIKKLRDIVSSNHKVVEQLKVNGQCMEELLNGDNKNEIMYNKLIRRVASIENKLFVTVNLFNEYKRRVSERICLRDDNVEIRLCNQLNALGTNLISVGHQITELRAKKGEEDQYATSNLHCGLC</sequence>
<feature type="non-terminal residue" evidence="1">
    <location>
        <position position="1"/>
    </location>
</feature>
<feature type="non-terminal residue" evidence="1">
    <location>
        <position position="159"/>
    </location>
</feature>
<dbReference type="AlphaFoldDB" id="A0AAD4KF02"/>
<proteinExistence type="predicted"/>
<evidence type="ECO:0000313" key="2">
    <source>
        <dbReference type="Proteomes" id="UP001200034"/>
    </source>
</evidence>
<name>A0AAD4KF02_9MUSC</name>
<accession>A0AAD4KF02</accession>
<reference evidence="1" key="1">
    <citation type="journal article" date="2021" name="Mol. Ecol. Resour.">
        <title>Phylogenomic analyses of the genus Drosophila reveals genomic signals of climate adaptation.</title>
        <authorList>
            <person name="Li F."/>
            <person name="Rane R.V."/>
            <person name="Luria V."/>
            <person name="Xiong Z."/>
            <person name="Chen J."/>
            <person name="Li Z."/>
            <person name="Catullo R.A."/>
            <person name="Griffin P.C."/>
            <person name="Schiffer M."/>
            <person name="Pearce S."/>
            <person name="Lee S.F."/>
            <person name="McElroy K."/>
            <person name="Stocker A."/>
            <person name="Shirriffs J."/>
            <person name="Cockerell F."/>
            <person name="Coppin C."/>
            <person name="Sgro C.M."/>
            <person name="Karger A."/>
            <person name="Cain J.W."/>
            <person name="Weber J.A."/>
            <person name="Santpere G."/>
            <person name="Kirschner M.W."/>
            <person name="Hoffmann A.A."/>
            <person name="Oakeshott J.G."/>
            <person name="Zhang G."/>
        </authorList>
    </citation>
    <scope>NUCLEOTIDE SEQUENCE</scope>
    <source>
        <strain evidence="1">BGI-SZ-2011g</strain>
    </source>
</reference>
<dbReference type="EMBL" id="JAJJHW010000014">
    <property type="protein sequence ID" value="KAH8388410.1"/>
    <property type="molecule type" value="Genomic_DNA"/>
</dbReference>